<evidence type="ECO:0000313" key="2">
    <source>
        <dbReference type="Proteomes" id="UP000054359"/>
    </source>
</evidence>
<accession>A0A087T618</accession>
<name>A0A087T618_STEMI</name>
<organism evidence="1 2">
    <name type="scientific">Stegodyphus mimosarum</name>
    <name type="common">African social velvet spider</name>
    <dbReference type="NCBI Taxonomy" id="407821"/>
    <lineage>
        <taxon>Eukaryota</taxon>
        <taxon>Metazoa</taxon>
        <taxon>Ecdysozoa</taxon>
        <taxon>Arthropoda</taxon>
        <taxon>Chelicerata</taxon>
        <taxon>Arachnida</taxon>
        <taxon>Araneae</taxon>
        <taxon>Araneomorphae</taxon>
        <taxon>Entelegynae</taxon>
        <taxon>Eresoidea</taxon>
        <taxon>Eresidae</taxon>
        <taxon>Stegodyphus</taxon>
    </lineage>
</organism>
<dbReference type="AlphaFoldDB" id="A0A087T618"/>
<keyword evidence="2" id="KW-1185">Reference proteome</keyword>
<dbReference type="Proteomes" id="UP000054359">
    <property type="component" value="Unassembled WGS sequence"/>
</dbReference>
<gene>
    <name evidence="1" type="ORF">X975_12703</name>
</gene>
<dbReference type="EMBL" id="KK113595">
    <property type="protein sequence ID" value="KFM60557.1"/>
    <property type="molecule type" value="Genomic_DNA"/>
</dbReference>
<feature type="non-terminal residue" evidence="1">
    <location>
        <position position="56"/>
    </location>
</feature>
<evidence type="ECO:0000313" key="1">
    <source>
        <dbReference type="EMBL" id="KFM60557.1"/>
    </source>
</evidence>
<proteinExistence type="predicted"/>
<reference evidence="1 2" key="1">
    <citation type="submission" date="2013-11" db="EMBL/GenBank/DDBJ databases">
        <title>Genome sequencing of Stegodyphus mimosarum.</title>
        <authorList>
            <person name="Bechsgaard J."/>
        </authorList>
    </citation>
    <scope>NUCLEOTIDE SEQUENCE [LARGE SCALE GENOMIC DNA]</scope>
</reference>
<protein>
    <submittedName>
        <fullName evidence="1">Uncharacterized protein</fullName>
    </submittedName>
</protein>
<sequence length="56" mass="6218">MDGSASCDSGMLKSNTGYGNIPFISNKFRRGKKKKRRTLSTSNLHNDLTRIRITGS</sequence>